<protein>
    <submittedName>
        <fullName evidence="1">Uncharacterized protein</fullName>
    </submittedName>
</protein>
<accession>A0A8J7YJ80</accession>
<evidence type="ECO:0000313" key="3">
    <source>
        <dbReference type="Proteomes" id="UP000716004"/>
    </source>
</evidence>
<proteinExistence type="predicted"/>
<evidence type="ECO:0000313" key="2">
    <source>
        <dbReference type="EMBL" id="MBX8644281.1"/>
    </source>
</evidence>
<dbReference type="EMBL" id="JAGVSJ010000004">
    <property type="protein sequence ID" value="MBX8631449.1"/>
    <property type="molecule type" value="Genomic_DNA"/>
</dbReference>
<dbReference type="EMBL" id="JAHEAC010000050">
    <property type="protein sequence ID" value="MBX8644281.1"/>
    <property type="molecule type" value="Genomic_DNA"/>
</dbReference>
<name>A0A8J7YJ80_9ARCH</name>
<gene>
    <name evidence="1" type="ORF">J9259_02855</name>
    <name evidence="2" type="ORF">KIY12_06115</name>
</gene>
<dbReference type="Proteomes" id="UP000750197">
    <property type="component" value="Unassembled WGS sequence"/>
</dbReference>
<comment type="caution">
    <text evidence="1">The sequence shown here is derived from an EMBL/GenBank/DDBJ whole genome shotgun (WGS) entry which is preliminary data.</text>
</comment>
<dbReference type="AlphaFoldDB" id="A0A8J7YJ80"/>
<dbReference type="Proteomes" id="UP000716004">
    <property type="component" value="Unassembled WGS sequence"/>
</dbReference>
<evidence type="ECO:0000313" key="1">
    <source>
        <dbReference type="EMBL" id="MBX8631449.1"/>
    </source>
</evidence>
<organism evidence="1 3">
    <name type="scientific">Candidatus Sysuiplasma superficiale</name>
    <dbReference type="NCBI Taxonomy" id="2823368"/>
    <lineage>
        <taxon>Archaea</taxon>
        <taxon>Methanobacteriati</taxon>
        <taxon>Thermoplasmatota</taxon>
        <taxon>Thermoplasmata</taxon>
        <taxon>Candidatus Sysuiplasmatales</taxon>
        <taxon>Candidatus Sysuiplasmataceae</taxon>
        <taxon>Candidatus Sysuiplasma</taxon>
    </lineage>
</organism>
<reference evidence="1" key="1">
    <citation type="submission" date="2021-04" db="EMBL/GenBank/DDBJ databases">
        <title>Genomic insights into ecological role and evolution of a novel Thermoplasmata order Candidatus Sysuiplasmatales.</title>
        <authorList>
            <person name="Yuan Y."/>
        </authorList>
    </citation>
    <scope>NUCLEOTIDE SEQUENCE</scope>
    <source>
        <strain evidence="2">TUT19-bin139</strain>
        <strain evidence="1">YP2-bin.285</strain>
    </source>
</reference>
<sequence>MKENSQGRVYQSISNSDGITVVIWRNPPAGKYSLGEIAQGIEETGELRRLAEQRGKNGDFITRTGVTVDSSRDFYMYVDDSEGRLMICSRHLSDSDIKTVYLDLVHEMVHMFQLDEGRNLFDRRHRYVNRPTEREAYRIAVAEGRKVGMTEAELFEYLYVDWISSSDHRKLAGYVGVRVPDDSG</sequence>